<feature type="domain" description="NigD-like C-terminal" evidence="2">
    <location>
        <begin position="110"/>
        <end position="221"/>
    </location>
</feature>
<sequence length="227" mass="26175">MKTLLKFGLIGMLAFGLFSCDLNDDDDYSLGKYWVGFGIVDVETGSDYTIKMDDGSELFPVNSAIHWHEEDDSARVLVNYTILDEKRVNDEFEEYYVRVNSVKDILFKGILDITEELEDSIGNDPIHVEDVWTVNNMLTFELQYLGSNRIHYVNLVKEPGELTADDEPIQLELRHNARDDYPSYHMSAFVTFDLSSLQIEGQDSVMYTVTGKDYQGEVFEYDGTYRY</sequence>
<comment type="caution">
    <text evidence="3">The sequence shown here is derived from an EMBL/GenBank/DDBJ whole genome shotgun (WGS) entry which is preliminary data.</text>
</comment>
<evidence type="ECO:0000259" key="1">
    <source>
        <dbReference type="Pfam" id="PF12667"/>
    </source>
</evidence>
<dbReference type="Gene3D" id="2.40.50.500">
    <property type="entry name" value="NigD-like N-terminal OB domain"/>
    <property type="match status" value="1"/>
</dbReference>
<evidence type="ECO:0000313" key="4">
    <source>
        <dbReference type="Proteomes" id="UP000036958"/>
    </source>
</evidence>
<protein>
    <recommendedName>
        <fullName evidence="5">NigD-like C-terminal beta sandwich domain-containing protein</fullName>
    </recommendedName>
</protein>
<evidence type="ECO:0000259" key="2">
    <source>
        <dbReference type="Pfam" id="PF17415"/>
    </source>
</evidence>
<evidence type="ECO:0000313" key="3">
    <source>
        <dbReference type="EMBL" id="KOH44020.1"/>
    </source>
</evidence>
<gene>
    <name evidence="3" type="ORF">NC99_31710</name>
</gene>
<dbReference type="InterPro" id="IPR024299">
    <property type="entry name" value="NigD-like_OB_dom"/>
</dbReference>
<dbReference type="EMBL" id="LGIA01000172">
    <property type="protein sequence ID" value="KOH44020.1"/>
    <property type="molecule type" value="Genomic_DNA"/>
</dbReference>
<dbReference type="Pfam" id="PF17415">
    <property type="entry name" value="NigD_C"/>
    <property type="match status" value="1"/>
</dbReference>
<feature type="domain" description="NigD-like N-terminal OB" evidence="1">
    <location>
        <begin position="40"/>
        <end position="105"/>
    </location>
</feature>
<dbReference type="OrthoDB" id="1097285at2"/>
<dbReference type="STRING" id="1409788.NC99_31710"/>
<accession>A0A0L8V6A4</accession>
<name>A0A0L8V6A4_9BACT</name>
<dbReference type="InterPro" id="IPR035376">
    <property type="entry name" value="NigD_C"/>
</dbReference>
<evidence type="ECO:0008006" key="5">
    <source>
        <dbReference type="Google" id="ProtNLM"/>
    </source>
</evidence>
<dbReference type="RefSeq" id="WP_053185074.1">
    <property type="nucleotide sequence ID" value="NZ_LGIA01000172.1"/>
</dbReference>
<keyword evidence="4" id="KW-1185">Reference proteome</keyword>
<dbReference type="Proteomes" id="UP000036958">
    <property type="component" value="Unassembled WGS sequence"/>
</dbReference>
<dbReference type="Pfam" id="PF12667">
    <property type="entry name" value="NigD_N"/>
    <property type="match status" value="1"/>
</dbReference>
<dbReference type="AlphaFoldDB" id="A0A0L8V6A4"/>
<organism evidence="3 4">
    <name type="scientific">Sunxiuqinia dokdonensis</name>
    <dbReference type="NCBI Taxonomy" id="1409788"/>
    <lineage>
        <taxon>Bacteria</taxon>
        <taxon>Pseudomonadati</taxon>
        <taxon>Bacteroidota</taxon>
        <taxon>Bacteroidia</taxon>
        <taxon>Marinilabiliales</taxon>
        <taxon>Prolixibacteraceae</taxon>
        <taxon>Sunxiuqinia</taxon>
    </lineage>
</organism>
<reference evidence="4" key="1">
    <citation type="submission" date="2015-07" db="EMBL/GenBank/DDBJ databases">
        <title>Genome sequencing of Sunxiuqinia dokdonensis strain SK.</title>
        <authorList>
            <person name="Ahn S."/>
            <person name="Kim B.-C."/>
        </authorList>
    </citation>
    <scope>NUCLEOTIDE SEQUENCE [LARGE SCALE GENOMIC DNA]</scope>
    <source>
        <strain evidence="4">SK</strain>
    </source>
</reference>
<dbReference type="PROSITE" id="PS51257">
    <property type="entry name" value="PROKAR_LIPOPROTEIN"/>
    <property type="match status" value="1"/>
</dbReference>
<dbReference type="Gene3D" id="2.60.40.2370">
    <property type="entry name" value="NigD-like, C-terminal beta sandwich domain"/>
    <property type="match status" value="1"/>
</dbReference>
<proteinExistence type="predicted"/>
<dbReference type="InterPro" id="IPR038143">
    <property type="entry name" value="NigD-like_C_dom_sf"/>
</dbReference>
<dbReference type="InterPro" id="IPR038179">
    <property type="entry name" value="NigD-like_N_sf"/>
</dbReference>